<feature type="non-terminal residue" evidence="3">
    <location>
        <position position="108"/>
    </location>
</feature>
<keyword evidence="2" id="KW-1015">Disulfide bond</keyword>
<dbReference type="GO" id="GO:0009897">
    <property type="term" value="C:external side of plasma membrane"/>
    <property type="evidence" value="ECO:0007669"/>
    <property type="project" value="TreeGrafter"/>
</dbReference>
<accession>A0A7L0H3U4</accession>
<dbReference type="InterPro" id="IPR050488">
    <property type="entry name" value="Ig_Fc_receptor"/>
</dbReference>
<dbReference type="SUPFAM" id="SSF48726">
    <property type="entry name" value="Immunoglobulin"/>
    <property type="match status" value="1"/>
</dbReference>
<name>A0A7L0H3U4_HERCA</name>
<feature type="non-terminal residue" evidence="3">
    <location>
        <position position="1"/>
    </location>
</feature>
<proteinExistence type="predicted"/>
<dbReference type="EMBL" id="VXAJ01001052">
    <property type="protein sequence ID" value="NXK14694.1"/>
    <property type="molecule type" value="Genomic_DNA"/>
</dbReference>
<protein>
    <submittedName>
        <fullName evidence="3">FCRLB protein</fullName>
    </submittedName>
</protein>
<reference evidence="3 4" key="1">
    <citation type="submission" date="2019-09" db="EMBL/GenBank/DDBJ databases">
        <title>Bird 10,000 Genomes (B10K) Project - Family phase.</title>
        <authorList>
            <person name="Zhang G."/>
        </authorList>
    </citation>
    <scope>NUCLEOTIDE SEQUENCE [LARGE SCALE GENOMIC DNA]</scope>
    <source>
        <strain evidence="3">B10K-DU-005-78</strain>
        <tissue evidence="3">Mixed tissue sample</tissue>
    </source>
</reference>
<organism evidence="3 4">
    <name type="scientific">Herpetotheres cachinnans</name>
    <name type="common">Laughing falcon</name>
    <name type="synonym">Falco cachinnans</name>
    <dbReference type="NCBI Taxonomy" id="56343"/>
    <lineage>
        <taxon>Eukaryota</taxon>
        <taxon>Metazoa</taxon>
        <taxon>Chordata</taxon>
        <taxon>Craniata</taxon>
        <taxon>Vertebrata</taxon>
        <taxon>Euteleostomi</taxon>
        <taxon>Archelosauria</taxon>
        <taxon>Archosauria</taxon>
        <taxon>Dinosauria</taxon>
        <taxon>Saurischia</taxon>
        <taxon>Theropoda</taxon>
        <taxon>Coelurosauria</taxon>
        <taxon>Aves</taxon>
        <taxon>Neognathae</taxon>
        <taxon>Neoaves</taxon>
        <taxon>Telluraves</taxon>
        <taxon>Australaves</taxon>
        <taxon>Falconiformes</taxon>
        <taxon>Falconidae</taxon>
        <taxon>Herpetotheres</taxon>
    </lineage>
</organism>
<evidence type="ECO:0000256" key="2">
    <source>
        <dbReference type="ARBA" id="ARBA00023157"/>
    </source>
</evidence>
<dbReference type="InterPro" id="IPR013783">
    <property type="entry name" value="Ig-like_fold"/>
</dbReference>
<dbReference type="GO" id="GO:0006955">
    <property type="term" value="P:immune response"/>
    <property type="evidence" value="ECO:0007669"/>
    <property type="project" value="TreeGrafter"/>
</dbReference>
<dbReference type="Gene3D" id="2.60.40.10">
    <property type="entry name" value="Immunoglobulins"/>
    <property type="match status" value="1"/>
</dbReference>
<gene>
    <name evidence="3" type="primary">Fcrlb</name>
    <name evidence="3" type="ORF">HERCAC_R15895</name>
</gene>
<evidence type="ECO:0000313" key="4">
    <source>
        <dbReference type="Proteomes" id="UP000555649"/>
    </source>
</evidence>
<dbReference type="AlphaFoldDB" id="A0A7L0H3U4"/>
<dbReference type="PANTHER" id="PTHR11481:SF64">
    <property type="entry name" value="FC RECEPTOR-LIKE PROTEIN 4"/>
    <property type="match status" value="1"/>
</dbReference>
<comment type="caution">
    <text evidence="3">The sequence shown here is derived from an EMBL/GenBank/DDBJ whole genome shotgun (WGS) entry which is preliminary data.</text>
</comment>
<keyword evidence="1" id="KW-0732">Signal</keyword>
<dbReference type="PANTHER" id="PTHR11481">
    <property type="entry name" value="IMMUNOGLOBULIN FC RECEPTOR"/>
    <property type="match status" value="1"/>
</dbReference>
<dbReference type="GO" id="GO:0004888">
    <property type="term" value="F:transmembrane signaling receptor activity"/>
    <property type="evidence" value="ECO:0007669"/>
    <property type="project" value="TreeGrafter"/>
</dbReference>
<sequence length="108" mass="11964">AGAQLSQLTLDPPWTPVFLPEKVTLTCQGSSVPGRTYWYINNKLWQQEGSNRIHASKDYPGSGSYQCRGPGAELSPPITLSFSNDWLMLQVPARVLLEGDMVLLRCRG</sequence>
<evidence type="ECO:0000256" key="1">
    <source>
        <dbReference type="ARBA" id="ARBA00022729"/>
    </source>
</evidence>
<dbReference type="GO" id="GO:0007166">
    <property type="term" value="P:cell surface receptor signaling pathway"/>
    <property type="evidence" value="ECO:0007669"/>
    <property type="project" value="TreeGrafter"/>
</dbReference>
<dbReference type="Proteomes" id="UP000555649">
    <property type="component" value="Unassembled WGS sequence"/>
</dbReference>
<evidence type="ECO:0000313" key="3">
    <source>
        <dbReference type="EMBL" id="NXK14694.1"/>
    </source>
</evidence>
<dbReference type="InterPro" id="IPR036179">
    <property type="entry name" value="Ig-like_dom_sf"/>
</dbReference>
<keyword evidence="4" id="KW-1185">Reference proteome</keyword>